<evidence type="ECO:0000256" key="9">
    <source>
        <dbReference type="ARBA" id="ARBA00038276"/>
    </source>
</evidence>
<keyword evidence="5" id="KW-0479">Metal-binding</keyword>
<keyword evidence="12" id="KW-1185">Reference proteome</keyword>
<dbReference type="HOGENOM" id="CLU_130257_10_0_9"/>
<keyword evidence="3" id="KW-0808">Transferase</keyword>
<evidence type="ECO:0000256" key="1">
    <source>
        <dbReference type="ARBA" id="ARBA00001946"/>
    </source>
</evidence>
<comment type="similarity">
    <text evidence="9">Belongs to the MntA antitoxin family.</text>
</comment>
<dbReference type="GO" id="GO:0005524">
    <property type="term" value="F:ATP binding"/>
    <property type="evidence" value="ECO:0007669"/>
    <property type="project" value="UniProtKB-KW"/>
</dbReference>
<evidence type="ECO:0000256" key="2">
    <source>
        <dbReference type="ARBA" id="ARBA00022649"/>
    </source>
</evidence>
<dbReference type="AlphaFoldDB" id="F0SU26"/>
<dbReference type="InterPro" id="IPR043519">
    <property type="entry name" value="NT_sf"/>
</dbReference>
<dbReference type="InterPro" id="IPR002934">
    <property type="entry name" value="Polymerase_NTP_transf_dom"/>
</dbReference>
<dbReference type="GO" id="GO:0016779">
    <property type="term" value="F:nucleotidyltransferase activity"/>
    <property type="evidence" value="ECO:0007669"/>
    <property type="project" value="UniProtKB-KW"/>
</dbReference>
<evidence type="ECO:0000256" key="4">
    <source>
        <dbReference type="ARBA" id="ARBA00022695"/>
    </source>
</evidence>
<comment type="cofactor">
    <cofactor evidence="1">
        <name>Mg(2+)</name>
        <dbReference type="ChEBI" id="CHEBI:18420"/>
    </cofactor>
</comment>
<keyword evidence="8" id="KW-0460">Magnesium</keyword>
<dbReference type="Pfam" id="PF01909">
    <property type="entry name" value="NTP_transf_2"/>
    <property type="match status" value="1"/>
</dbReference>
<dbReference type="SUPFAM" id="SSF81301">
    <property type="entry name" value="Nucleotidyltransferase"/>
    <property type="match status" value="1"/>
</dbReference>
<keyword evidence="6" id="KW-0547">Nucleotide-binding</keyword>
<evidence type="ECO:0000313" key="12">
    <source>
        <dbReference type="Proteomes" id="UP000007488"/>
    </source>
</evidence>
<accession>F0SU26</accession>
<reference evidence="12" key="2">
    <citation type="submission" date="2011-02" db="EMBL/GenBank/DDBJ databases">
        <title>The complete genome of Syntrophobotulus glycolicus DSM 8271.</title>
        <authorList>
            <person name="Lucas S."/>
            <person name="Copeland A."/>
            <person name="Lapidus A."/>
            <person name="Bruce D."/>
            <person name="Goodwin L."/>
            <person name="Pitluck S."/>
            <person name="Kyrpides N."/>
            <person name="Mavromatis K."/>
            <person name="Pagani I."/>
            <person name="Ivanova N."/>
            <person name="Mikhailova N."/>
            <person name="Chertkov O."/>
            <person name="Held B."/>
            <person name="Detter J.C."/>
            <person name="Tapia R."/>
            <person name="Han C."/>
            <person name="Land M."/>
            <person name="Hauser L."/>
            <person name="Markowitz V."/>
            <person name="Cheng J.-F."/>
            <person name="Hugenholtz P."/>
            <person name="Woyke T."/>
            <person name="Wu D."/>
            <person name="Spring S."/>
            <person name="Schroeder M."/>
            <person name="Brambilla E."/>
            <person name="Klenk H.-P."/>
            <person name="Eisen J.A."/>
        </authorList>
    </citation>
    <scope>NUCLEOTIDE SEQUENCE [LARGE SCALE GENOMIC DNA]</scope>
    <source>
        <strain evidence="12">DSM 8271 / FlGlyR</strain>
    </source>
</reference>
<organism evidence="11 12">
    <name type="scientific">Syntrophobotulus glycolicus (strain DSM 8271 / FlGlyR)</name>
    <dbReference type="NCBI Taxonomy" id="645991"/>
    <lineage>
        <taxon>Bacteria</taxon>
        <taxon>Bacillati</taxon>
        <taxon>Bacillota</taxon>
        <taxon>Clostridia</taxon>
        <taxon>Eubacteriales</taxon>
        <taxon>Desulfitobacteriaceae</taxon>
        <taxon>Syntrophobotulus</taxon>
    </lineage>
</organism>
<feature type="domain" description="Polymerase nucleotidyl transferase" evidence="10">
    <location>
        <begin position="54"/>
        <end position="134"/>
    </location>
</feature>
<evidence type="ECO:0000256" key="7">
    <source>
        <dbReference type="ARBA" id="ARBA00022840"/>
    </source>
</evidence>
<dbReference type="PANTHER" id="PTHR33571:SF14">
    <property type="entry name" value="PROTEIN ADENYLYLTRANSFERASE MJ0435-RELATED"/>
    <property type="match status" value="1"/>
</dbReference>
<name>F0SU26_SYNGF</name>
<protein>
    <submittedName>
        <fullName evidence="11">DNA polymerase beta domain protein region</fullName>
    </submittedName>
</protein>
<keyword evidence="4" id="KW-0548">Nucleotidyltransferase</keyword>
<dbReference type="eggNOG" id="COG1669">
    <property type="taxonomic scope" value="Bacteria"/>
</dbReference>
<keyword evidence="2" id="KW-1277">Toxin-antitoxin system</keyword>
<gene>
    <name evidence="11" type="ordered locus">Sgly_1083</name>
</gene>
<dbReference type="STRING" id="645991.Sgly_1083"/>
<evidence type="ECO:0000259" key="10">
    <source>
        <dbReference type="Pfam" id="PF01909"/>
    </source>
</evidence>
<dbReference type="Gene3D" id="3.30.460.10">
    <property type="entry name" value="Beta Polymerase, domain 2"/>
    <property type="match status" value="1"/>
</dbReference>
<dbReference type="InterPro" id="IPR052038">
    <property type="entry name" value="Type-VII_TA_antitoxin"/>
</dbReference>
<reference evidence="11 12" key="1">
    <citation type="journal article" date="2011" name="Stand. Genomic Sci.">
        <title>Complete genome sequence of Syntrophobotulus glycolicus type strain (FlGlyR).</title>
        <authorList>
            <person name="Han C."/>
            <person name="Mwirichia R."/>
            <person name="Chertkov O."/>
            <person name="Held B."/>
            <person name="Lapidus A."/>
            <person name="Nolan M."/>
            <person name="Lucas S."/>
            <person name="Hammon N."/>
            <person name="Deshpande S."/>
            <person name="Cheng J.F."/>
            <person name="Tapia R."/>
            <person name="Goodwin L."/>
            <person name="Pitluck S."/>
            <person name="Huntemann M."/>
            <person name="Liolios K."/>
            <person name="Ivanova N."/>
            <person name="Pagani I."/>
            <person name="Mavromatis K."/>
            <person name="Ovchinikova G."/>
            <person name="Pati A."/>
            <person name="Chen A."/>
            <person name="Palaniappan K."/>
            <person name="Land M."/>
            <person name="Hauser L."/>
            <person name="Brambilla E.M."/>
            <person name="Rohde M."/>
            <person name="Spring S."/>
            <person name="Sikorski J."/>
            <person name="Goker M."/>
            <person name="Woyke T."/>
            <person name="Bristow J."/>
            <person name="Eisen J.A."/>
            <person name="Markowitz V."/>
            <person name="Hugenholtz P."/>
            <person name="Kyrpides N.C."/>
            <person name="Klenk H.P."/>
            <person name="Detter J.C."/>
        </authorList>
    </citation>
    <scope>NUCLEOTIDE SEQUENCE [LARGE SCALE GENOMIC DNA]</scope>
    <source>
        <strain evidence="12">DSM 8271 / FlGlyR</strain>
    </source>
</reference>
<dbReference type="Proteomes" id="UP000007488">
    <property type="component" value="Chromosome"/>
</dbReference>
<dbReference type="EMBL" id="CP002547">
    <property type="protein sequence ID" value="ADY55409.1"/>
    <property type="molecule type" value="Genomic_DNA"/>
</dbReference>
<evidence type="ECO:0000256" key="8">
    <source>
        <dbReference type="ARBA" id="ARBA00022842"/>
    </source>
</evidence>
<proteinExistence type="inferred from homology"/>
<dbReference type="GO" id="GO:0046872">
    <property type="term" value="F:metal ion binding"/>
    <property type="evidence" value="ECO:0007669"/>
    <property type="project" value="UniProtKB-KW"/>
</dbReference>
<dbReference type="PANTHER" id="PTHR33571">
    <property type="entry name" value="SSL8005 PROTEIN"/>
    <property type="match status" value="1"/>
</dbReference>
<dbReference type="CDD" id="cd05403">
    <property type="entry name" value="NT_KNTase_like"/>
    <property type="match status" value="1"/>
</dbReference>
<keyword evidence="7" id="KW-0067">ATP-binding</keyword>
<dbReference type="KEGG" id="sgy:Sgly_1083"/>
<evidence type="ECO:0000256" key="6">
    <source>
        <dbReference type="ARBA" id="ARBA00022741"/>
    </source>
</evidence>
<evidence type="ECO:0000256" key="5">
    <source>
        <dbReference type="ARBA" id="ARBA00022723"/>
    </source>
</evidence>
<evidence type="ECO:0000313" key="11">
    <source>
        <dbReference type="EMBL" id="ADY55409.1"/>
    </source>
</evidence>
<evidence type="ECO:0000256" key="3">
    <source>
        <dbReference type="ARBA" id="ARBA00022679"/>
    </source>
</evidence>
<sequence length="138" mass="15854">MNPQKAKSCSCESPFLYIILAEAFRMEGKPGFVKNSLGKDVIAMLDKNVFEKLQEYKPILEERYSVGKIGVFGSYARNEQKEDSDIDIIVEFTRPVGFQFIDLKLYLEEILERKVDLVTPNALKSQIREQVLKEVTSQ</sequence>